<dbReference type="RefSeq" id="WP_127908035.1">
    <property type="nucleotide sequence ID" value="NZ_RQXX01000011.1"/>
</dbReference>
<proteinExistence type="predicted"/>
<sequence>MRQLTFSGLAALTLGAAVPAITAVQAAAQTAVQAPMQTPVQAGGQTAMQTAPGSRGAPQTATGPQADAFSSDNAVLDTSIPFAIGAREARQELRGAFGWPTFQEGLVGGVYFRFDPDGYARFAPTPRLDTDIFEVICRPRTLSCMGRKDGLSLFLNTRGQFELQLEEVIEGDTLHMAEGVSEIQLPEQVLMPLTAQLETLLSSGGELVHRRDGEEQARISLTGFGAVAAYLRWVAARQDYTVLPRDWPVPNAVDLTEGGRLTQPQAWASPMPQPQARPMLPAGGALPASGPDTATEVAEVRGELNLLREILLQRTGAAGATGAGGTDDGAGGVAGPAAPDENMTRLEARVMQLQRQIDLARMDEIGLPDTAPAIASPGAAAPGTDADTDTAGGQDVGQDGGWAERPGQSAEDGPGGSAGDVAGDGAGDSAGGSEQARLARQLSYLMTEIGLDPQTAVMLLQMRQGGTPGAAAGSAGDEAGQVGQDVAGLLGTLGVTPPLAPPAVPTASLPAAPPSAAPLPAAPVAGGTPPASPLPAARAEVTQDEFRLLTDYFRSVFAAPSVPAAPAPAAVPVPVAPSAGVVSAAPGDIVGRTASGILSASPQMP</sequence>
<name>A0A438ACZ3_9RHOB</name>
<feature type="region of interest" description="Disordered" evidence="1">
    <location>
        <begin position="368"/>
        <end position="434"/>
    </location>
</feature>
<reference evidence="3 4" key="1">
    <citation type="submission" date="2018-11" db="EMBL/GenBank/DDBJ databases">
        <title>Mesobaculum littorinae gen. nov., sp. nov., isolated from Littorina scabra that represents a novel genus of the order Rhodobacteraceae.</title>
        <authorList>
            <person name="Li F."/>
        </authorList>
    </citation>
    <scope>NUCLEOTIDE SEQUENCE [LARGE SCALE GENOMIC DNA]</scope>
    <source>
        <strain evidence="3 4">M0103</strain>
    </source>
</reference>
<gene>
    <name evidence="3" type="ORF">EKE94_18050</name>
</gene>
<dbReference type="EMBL" id="RQXX01000011">
    <property type="protein sequence ID" value="RVV96549.1"/>
    <property type="molecule type" value="Genomic_DNA"/>
</dbReference>
<keyword evidence="2" id="KW-0732">Signal</keyword>
<dbReference type="OrthoDB" id="7836604at2"/>
<evidence type="ECO:0000313" key="3">
    <source>
        <dbReference type="EMBL" id="RVV96549.1"/>
    </source>
</evidence>
<keyword evidence="4" id="KW-1185">Reference proteome</keyword>
<feature type="compositionally biased region" description="Polar residues" evidence="1">
    <location>
        <begin position="43"/>
        <end position="66"/>
    </location>
</feature>
<feature type="compositionally biased region" description="Low complexity" evidence="1">
    <location>
        <begin position="371"/>
        <end position="393"/>
    </location>
</feature>
<feature type="region of interest" description="Disordered" evidence="1">
    <location>
        <begin position="42"/>
        <end position="66"/>
    </location>
</feature>
<feature type="compositionally biased region" description="Gly residues" evidence="1">
    <location>
        <begin position="413"/>
        <end position="430"/>
    </location>
</feature>
<organism evidence="3 4">
    <name type="scientific">Mesobaculum littorinae</name>
    <dbReference type="NCBI Taxonomy" id="2486419"/>
    <lineage>
        <taxon>Bacteria</taxon>
        <taxon>Pseudomonadati</taxon>
        <taxon>Pseudomonadota</taxon>
        <taxon>Alphaproteobacteria</taxon>
        <taxon>Rhodobacterales</taxon>
        <taxon>Roseobacteraceae</taxon>
        <taxon>Mesobaculum</taxon>
    </lineage>
</organism>
<accession>A0A438ACZ3</accession>
<feature type="compositionally biased region" description="Gly residues" evidence="1">
    <location>
        <begin position="319"/>
        <end position="334"/>
    </location>
</feature>
<comment type="caution">
    <text evidence="3">The sequence shown here is derived from an EMBL/GenBank/DDBJ whole genome shotgun (WGS) entry which is preliminary data.</text>
</comment>
<feature type="chain" id="PRO_5019353920" evidence="2">
    <location>
        <begin position="27"/>
        <end position="605"/>
    </location>
</feature>
<feature type="region of interest" description="Disordered" evidence="1">
    <location>
        <begin position="318"/>
        <end position="339"/>
    </location>
</feature>
<feature type="signal peptide" evidence="2">
    <location>
        <begin position="1"/>
        <end position="26"/>
    </location>
</feature>
<evidence type="ECO:0000256" key="1">
    <source>
        <dbReference type="SAM" id="MobiDB-lite"/>
    </source>
</evidence>
<protein>
    <submittedName>
        <fullName evidence="3">Uncharacterized protein</fullName>
    </submittedName>
</protein>
<evidence type="ECO:0000313" key="4">
    <source>
        <dbReference type="Proteomes" id="UP000285908"/>
    </source>
</evidence>
<dbReference type="AlphaFoldDB" id="A0A438ACZ3"/>
<evidence type="ECO:0000256" key="2">
    <source>
        <dbReference type="SAM" id="SignalP"/>
    </source>
</evidence>
<dbReference type="Proteomes" id="UP000285908">
    <property type="component" value="Unassembled WGS sequence"/>
</dbReference>